<dbReference type="GO" id="GO:0008199">
    <property type="term" value="F:ferric iron binding"/>
    <property type="evidence" value="ECO:0007669"/>
    <property type="project" value="InterPro"/>
</dbReference>
<dbReference type="InterPro" id="IPR050770">
    <property type="entry name" value="Intradiol_RC_Dioxygenase"/>
</dbReference>
<dbReference type="STRING" id="58919.A0A316Z930"/>
<dbReference type="PROSITE" id="PS00083">
    <property type="entry name" value="INTRADIOL_DIOXYGENAS"/>
    <property type="match status" value="1"/>
</dbReference>
<dbReference type="Proteomes" id="UP000245946">
    <property type="component" value="Unassembled WGS sequence"/>
</dbReference>
<dbReference type="EMBL" id="KZ819292">
    <property type="protein sequence ID" value="PWN98290.1"/>
    <property type="molecule type" value="Genomic_DNA"/>
</dbReference>
<dbReference type="InterPro" id="IPR007535">
    <property type="entry name" value="Catechol_dOase_N"/>
</dbReference>
<dbReference type="Pfam" id="PF04444">
    <property type="entry name" value="Dioxygenase_N"/>
    <property type="match status" value="1"/>
</dbReference>
<sequence>MADAFTQSCQNSSGPKAHARTKEVLDSLMKHLHAFCRETQLTQDEWLLACNELARAGQMSDAKRNELILISDVLGIESLVDSMAHERAAAAAAAPVTDGAPAESAPTLSAILGPFYRENAPKYPNGSDVVLDHSITDTNGKPGITASISGTVSDASGKPIVGAEIDVWFAGPNGLYEQQDPKQPAYNYRGLFTTDAQGAYSMRVLKPTAYPIPFDGPTGDILRALDRSPMRPAHIHFLVKAPGHKTLITQLYDRDCEHVAADAVFAVKDSLVVDFRPAAADASHGAATELRYDIVLAAAA</sequence>
<keyword evidence="3" id="KW-0479">Metal-binding</keyword>
<keyword evidence="5" id="KW-0560">Oxidoreductase</keyword>
<comment type="similarity">
    <text evidence="2">Belongs to the intradiol ring-cleavage dioxygenase family.</text>
</comment>
<dbReference type="RefSeq" id="XP_025598569.1">
    <property type="nucleotide sequence ID" value="XM_025742374.1"/>
</dbReference>
<dbReference type="GO" id="GO:0009712">
    <property type="term" value="P:catechol-containing compound metabolic process"/>
    <property type="evidence" value="ECO:0007669"/>
    <property type="project" value="InterPro"/>
</dbReference>
<dbReference type="InterPro" id="IPR000627">
    <property type="entry name" value="Intradiol_dOase_C"/>
</dbReference>
<dbReference type="PANTHER" id="PTHR33711">
    <property type="entry name" value="DIOXYGENASE, PUTATIVE (AFU_ORTHOLOGUE AFUA_2G02910)-RELATED"/>
    <property type="match status" value="1"/>
</dbReference>
<evidence type="ECO:0000256" key="5">
    <source>
        <dbReference type="ARBA" id="ARBA00023002"/>
    </source>
</evidence>
<evidence type="ECO:0000256" key="4">
    <source>
        <dbReference type="ARBA" id="ARBA00022964"/>
    </source>
</evidence>
<evidence type="ECO:0000256" key="1">
    <source>
        <dbReference type="ARBA" id="ARBA00001965"/>
    </source>
</evidence>
<dbReference type="Gene3D" id="2.60.130.10">
    <property type="entry name" value="Aromatic compound dioxygenase"/>
    <property type="match status" value="1"/>
</dbReference>
<evidence type="ECO:0000256" key="7">
    <source>
        <dbReference type="SAM" id="MobiDB-lite"/>
    </source>
</evidence>
<name>A0A316Z930_9BASI</name>
<organism evidence="9 10">
    <name type="scientific">Tilletiopsis washingtonensis</name>
    <dbReference type="NCBI Taxonomy" id="58919"/>
    <lineage>
        <taxon>Eukaryota</taxon>
        <taxon>Fungi</taxon>
        <taxon>Dikarya</taxon>
        <taxon>Basidiomycota</taxon>
        <taxon>Ustilaginomycotina</taxon>
        <taxon>Exobasidiomycetes</taxon>
        <taxon>Entylomatales</taxon>
        <taxon>Entylomatales incertae sedis</taxon>
        <taxon>Tilletiopsis</taxon>
    </lineage>
</organism>
<accession>A0A316Z930</accession>
<keyword evidence="6" id="KW-0408">Iron</keyword>
<feature type="compositionally biased region" description="Polar residues" evidence="7">
    <location>
        <begin position="1"/>
        <end position="14"/>
    </location>
</feature>
<reference evidence="9 10" key="1">
    <citation type="journal article" date="2018" name="Mol. Biol. Evol.">
        <title>Broad Genomic Sampling Reveals a Smut Pathogenic Ancestry of the Fungal Clade Ustilaginomycotina.</title>
        <authorList>
            <person name="Kijpornyongpan T."/>
            <person name="Mondo S.J."/>
            <person name="Barry K."/>
            <person name="Sandor L."/>
            <person name="Lee J."/>
            <person name="Lipzen A."/>
            <person name="Pangilinan J."/>
            <person name="LaButti K."/>
            <person name="Hainaut M."/>
            <person name="Henrissat B."/>
            <person name="Grigoriev I.V."/>
            <person name="Spatafora J.W."/>
            <person name="Aime M.C."/>
        </authorList>
    </citation>
    <scope>NUCLEOTIDE SEQUENCE [LARGE SCALE GENOMIC DNA]</scope>
    <source>
        <strain evidence="9 10">MCA 4186</strain>
    </source>
</reference>
<evidence type="ECO:0000313" key="10">
    <source>
        <dbReference type="Proteomes" id="UP000245946"/>
    </source>
</evidence>
<feature type="region of interest" description="Disordered" evidence="7">
    <location>
        <begin position="1"/>
        <end position="20"/>
    </location>
</feature>
<dbReference type="GO" id="GO:0018576">
    <property type="term" value="F:catechol 1,2-dioxygenase activity"/>
    <property type="evidence" value="ECO:0007669"/>
    <property type="project" value="InterPro"/>
</dbReference>
<feature type="domain" description="Intradiol ring-cleavage dioxygenases" evidence="8">
    <location>
        <begin position="148"/>
        <end position="176"/>
    </location>
</feature>
<dbReference type="SUPFAM" id="SSF49482">
    <property type="entry name" value="Aromatic compound dioxygenase"/>
    <property type="match status" value="1"/>
</dbReference>
<comment type="cofactor">
    <cofactor evidence="1">
        <name>Fe(3+)</name>
        <dbReference type="ChEBI" id="CHEBI:29034"/>
    </cofactor>
</comment>
<gene>
    <name evidence="9" type="ORF">FA09DRAFT_329890</name>
</gene>
<evidence type="ECO:0000256" key="2">
    <source>
        <dbReference type="ARBA" id="ARBA00007825"/>
    </source>
</evidence>
<keyword evidence="10" id="KW-1185">Reference proteome</keyword>
<evidence type="ECO:0000259" key="8">
    <source>
        <dbReference type="PROSITE" id="PS00083"/>
    </source>
</evidence>
<keyword evidence="4 9" id="KW-0223">Dioxygenase</keyword>
<evidence type="ECO:0000313" key="9">
    <source>
        <dbReference type="EMBL" id="PWN98290.1"/>
    </source>
</evidence>
<dbReference type="InterPro" id="IPR015889">
    <property type="entry name" value="Intradiol_dOase_core"/>
</dbReference>
<protein>
    <submittedName>
        <fullName evidence="9">Aromatic compound dioxygenase</fullName>
    </submittedName>
</protein>
<dbReference type="AlphaFoldDB" id="A0A316Z930"/>
<proteinExistence type="inferred from homology"/>
<dbReference type="Pfam" id="PF00775">
    <property type="entry name" value="Dioxygenase_C"/>
    <property type="match status" value="1"/>
</dbReference>
<dbReference type="GeneID" id="37269918"/>
<evidence type="ECO:0000256" key="3">
    <source>
        <dbReference type="ARBA" id="ARBA00022723"/>
    </source>
</evidence>
<evidence type="ECO:0000256" key="6">
    <source>
        <dbReference type="ARBA" id="ARBA00023004"/>
    </source>
</evidence>
<dbReference type="PANTHER" id="PTHR33711:SF7">
    <property type="entry name" value="INTRADIOL RING-CLEAVAGE DIOXYGENASES DOMAIN-CONTAINING PROTEIN-RELATED"/>
    <property type="match status" value="1"/>
</dbReference>
<dbReference type="OrthoDB" id="5238185at2759"/>